<proteinExistence type="predicted"/>
<evidence type="ECO:0000256" key="2">
    <source>
        <dbReference type="SAM" id="MobiDB-lite"/>
    </source>
</evidence>
<reference evidence="3" key="1">
    <citation type="submission" date="2015-09" db="EMBL/GenBank/DDBJ databases">
        <title>De novo assembly of Pectinophora gossypiella (Pink Bollworm) gut transcriptome.</title>
        <authorList>
            <person name="Tassone E.E."/>
        </authorList>
    </citation>
    <scope>NUCLEOTIDE SEQUENCE</scope>
</reference>
<evidence type="ECO:0000256" key="1">
    <source>
        <dbReference type="ARBA" id="ARBA00023054"/>
    </source>
</evidence>
<evidence type="ECO:0000313" key="3">
    <source>
        <dbReference type="EMBL" id="JAT82972.1"/>
    </source>
</evidence>
<gene>
    <name evidence="4" type="ORF">g.14342</name>
    <name evidence="3" type="ORF">g.14358</name>
</gene>
<dbReference type="PANTHER" id="PTHR45956:SF6">
    <property type="entry name" value="RUN DOMAIN-CONTAINING PROTEIN"/>
    <property type="match status" value="1"/>
</dbReference>
<dbReference type="PANTHER" id="PTHR45956">
    <property type="entry name" value="RUN AND FYVE DOMAIN-CONTAINING PROTEIN 2-LIKE PROTEIN"/>
    <property type="match status" value="1"/>
</dbReference>
<dbReference type="AlphaFoldDB" id="A0A1E1W7J2"/>
<keyword evidence="1" id="KW-0175">Coiled coil</keyword>
<dbReference type="InterPro" id="IPR047335">
    <property type="entry name" value="RUFY1-3"/>
</dbReference>
<feature type="region of interest" description="Disordered" evidence="2">
    <location>
        <begin position="180"/>
        <end position="241"/>
    </location>
</feature>
<name>A0A1E1W7J2_PECGO</name>
<dbReference type="EMBL" id="GDQN01001834">
    <property type="protein sequence ID" value="JAT89220.1"/>
    <property type="molecule type" value="Transcribed_RNA"/>
</dbReference>
<dbReference type="GO" id="GO:0005737">
    <property type="term" value="C:cytoplasm"/>
    <property type="evidence" value="ECO:0007669"/>
    <property type="project" value="TreeGrafter"/>
</dbReference>
<feature type="compositionally biased region" description="Basic and acidic residues" evidence="2">
    <location>
        <begin position="229"/>
        <end position="241"/>
    </location>
</feature>
<feature type="compositionally biased region" description="Polar residues" evidence="2">
    <location>
        <begin position="1"/>
        <end position="16"/>
    </location>
</feature>
<dbReference type="EMBL" id="GDQN01008082">
    <property type="protein sequence ID" value="JAT82972.1"/>
    <property type="molecule type" value="Transcribed_RNA"/>
</dbReference>
<feature type="compositionally biased region" description="Basic and acidic residues" evidence="2">
    <location>
        <begin position="43"/>
        <end position="78"/>
    </location>
</feature>
<organism evidence="3">
    <name type="scientific">Pectinophora gossypiella</name>
    <name type="common">Cotton pink bollworm</name>
    <name type="synonym">Depressaria gossypiella</name>
    <dbReference type="NCBI Taxonomy" id="13191"/>
    <lineage>
        <taxon>Eukaryota</taxon>
        <taxon>Metazoa</taxon>
        <taxon>Ecdysozoa</taxon>
        <taxon>Arthropoda</taxon>
        <taxon>Hexapoda</taxon>
        <taxon>Insecta</taxon>
        <taxon>Pterygota</taxon>
        <taxon>Neoptera</taxon>
        <taxon>Endopterygota</taxon>
        <taxon>Lepidoptera</taxon>
        <taxon>Glossata</taxon>
        <taxon>Ditrysia</taxon>
        <taxon>Gelechioidea</taxon>
        <taxon>Gelechiidae</taxon>
        <taxon>Apatetrinae</taxon>
        <taxon>Pectinophora</taxon>
    </lineage>
</organism>
<evidence type="ECO:0000313" key="4">
    <source>
        <dbReference type="EMBL" id="JAT89220.1"/>
    </source>
</evidence>
<accession>A0A1E1W7J2</accession>
<feature type="compositionally biased region" description="Basic and acidic residues" evidence="2">
    <location>
        <begin position="189"/>
        <end position="213"/>
    </location>
</feature>
<dbReference type="OrthoDB" id="79871at2759"/>
<feature type="region of interest" description="Disordered" evidence="2">
    <location>
        <begin position="1"/>
        <end position="78"/>
    </location>
</feature>
<protein>
    <submittedName>
        <fullName evidence="3">Uncharacterized protein</fullName>
    </submittedName>
</protein>
<sequence>MVHSVMGNTTTKNSQRPPFWMKACQDLTKDSRMKVTELQSDEEEKRSVKSTTSDKSKNEKDSESGKQLEEERKKNNELQKELDLQISLKAEMEVAMKLLEKDIHDKQDTIISLRRQLDDIKLINLEMYKKLQECEMELTQKGEMVSRLQVKAEQIGKILTNLEKYNHFLGPDNDLMKALRSPTTNENNLGEKLEKLKAESSQKGGKSKDEGPPNKRLNLQEIPPFRKNSSNDHKTVAHLGD</sequence>